<feature type="transmembrane region" description="Helical" evidence="7">
    <location>
        <begin position="272"/>
        <end position="293"/>
    </location>
</feature>
<dbReference type="GO" id="GO:0016780">
    <property type="term" value="F:phosphotransferase activity, for other substituted phosphate groups"/>
    <property type="evidence" value="ECO:0007669"/>
    <property type="project" value="TreeGrafter"/>
</dbReference>
<keyword evidence="3" id="KW-0808">Transferase</keyword>
<organism evidence="9 10">
    <name type="scientific">Candidatus Yanofskybacteria bacterium GW2011_GWE2_40_11</name>
    <dbReference type="NCBI Taxonomy" id="1619033"/>
    <lineage>
        <taxon>Bacteria</taxon>
        <taxon>Candidatus Yanofskyibacteriota</taxon>
    </lineage>
</organism>
<dbReference type="InterPro" id="IPR017475">
    <property type="entry name" value="EPS_sugar_tfrase"/>
</dbReference>
<keyword evidence="5 7" id="KW-1133">Transmembrane helix</keyword>
<comment type="caution">
    <text evidence="9">The sequence shown here is derived from an EMBL/GenBank/DDBJ whole genome shotgun (WGS) entry which is preliminary data.</text>
</comment>
<evidence type="ECO:0000256" key="7">
    <source>
        <dbReference type="SAM" id="Phobius"/>
    </source>
</evidence>
<evidence type="ECO:0000256" key="1">
    <source>
        <dbReference type="ARBA" id="ARBA00004141"/>
    </source>
</evidence>
<dbReference type="Pfam" id="PF02397">
    <property type="entry name" value="Bac_transf"/>
    <property type="match status" value="1"/>
</dbReference>
<dbReference type="NCBIfam" id="TIGR03025">
    <property type="entry name" value="EPS_sugtrans"/>
    <property type="match status" value="1"/>
</dbReference>
<feature type="domain" description="Bacterial sugar transferase" evidence="8">
    <location>
        <begin position="267"/>
        <end position="455"/>
    </location>
</feature>
<evidence type="ECO:0000313" key="9">
    <source>
        <dbReference type="EMBL" id="KKR40885.1"/>
    </source>
</evidence>
<dbReference type="Proteomes" id="UP000034072">
    <property type="component" value="Unassembled WGS sequence"/>
</dbReference>
<comment type="similarity">
    <text evidence="2">Belongs to the bacterial sugar transferase family.</text>
</comment>
<evidence type="ECO:0000256" key="5">
    <source>
        <dbReference type="ARBA" id="ARBA00022989"/>
    </source>
</evidence>
<protein>
    <recommendedName>
        <fullName evidence="8">Bacterial sugar transferase domain-containing protein</fullName>
    </recommendedName>
</protein>
<proteinExistence type="inferred from homology"/>
<dbReference type="PANTHER" id="PTHR30576:SF10">
    <property type="entry name" value="SLL5057 PROTEIN"/>
    <property type="match status" value="1"/>
</dbReference>
<keyword evidence="6 7" id="KW-0472">Membrane</keyword>
<evidence type="ECO:0000313" key="10">
    <source>
        <dbReference type="Proteomes" id="UP000034072"/>
    </source>
</evidence>
<dbReference type="Pfam" id="PF13727">
    <property type="entry name" value="CoA_binding_3"/>
    <property type="match status" value="1"/>
</dbReference>
<dbReference type="InterPro" id="IPR003362">
    <property type="entry name" value="Bact_transf"/>
</dbReference>
<accession>A0A0G0T195</accession>
<evidence type="ECO:0000259" key="8">
    <source>
        <dbReference type="Pfam" id="PF02397"/>
    </source>
</evidence>
<dbReference type="PANTHER" id="PTHR30576">
    <property type="entry name" value="COLANIC BIOSYNTHESIS UDP-GLUCOSE LIPID CARRIER TRANSFERASE"/>
    <property type="match status" value="1"/>
</dbReference>
<dbReference type="GO" id="GO:0016020">
    <property type="term" value="C:membrane"/>
    <property type="evidence" value="ECO:0007669"/>
    <property type="project" value="UniProtKB-SubCell"/>
</dbReference>
<feature type="transmembrane region" description="Helical" evidence="7">
    <location>
        <begin position="12"/>
        <end position="31"/>
    </location>
</feature>
<evidence type="ECO:0000256" key="3">
    <source>
        <dbReference type="ARBA" id="ARBA00022679"/>
    </source>
</evidence>
<sequence>MKKSDLFFNVTRLPADFLMLVGAGVATYVLRTRILSAFRPVLFTFNLPLSQYIYLVLFVSILFLAAYAMSGLYSMKIKMGKAEELSKIAIASSAGIMAVIVAIFLRQELFNSRFLVMGYWFLAIIFVFIGRLIIRLIQRYSVSKYGFGTHRVLIVGSDEVANNIGQNIRSDPACGYRIIGQLASPEILEVSDYMHRGLEEIILADSNYPTERIAELVDFCHENHLVFKFVPNLYQTLTSNFSIDIIDKYPIIELKRTPMDGWGKVAKRSLDIVSGVLGLILLSPVLGVFAFAIKWGTEGPVFVKLKRISKNKSFDLYKLRSMVNNAEELKPYLQQFNERSDGPLFKIKEDPRVTSVGRFIRKYRIDELPQFWNILKGDISLVGPRPHQPDEIAKYEKRHRKVLAIKAGATGLAQVSGSSDLPFDREVALDSFYIENWSLLLDLKIAIKTIFKVFKDRSAA</sequence>
<evidence type="ECO:0000256" key="2">
    <source>
        <dbReference type="ARBA" id="ARBA00006464"/>
    </source>
</evidence>
<comment type="subcellular location">
    <subcellularLocation>
        <location evidence="1">Membrane</location>
        <topology evidence="1">Multi-pass membrane protein</topology>
    </subcellularLocation>
</comment>
<evidence type="ECO:0000256" key="6">
    <source>
        <dbReference type="ARBA" id="ARBA00023136"/>
    </source>
</evidence>
<feature type="transmembrane region" description="Helical" evidence="7">
    <location>
        <begin position="85"/>
        <end position="105"/>
    </location>
</feature>
<dbReference type="EMBL" id="LBXZ01000003">
    <property type="protein sequence ID" value="KKR40885.1"/>
    <property type="molecule type" value="Genomic_DNA"/>
</dbReference>
<reference evidence="9 10" key="1">
    <citation type="journal article" date="2015" name="Nature">
        <title>rRNA introns, odd ribosomes, and small enigmatic genomes across a large radiation of phyla.</title>
        <authorList>
            <person name="Brown C.T."/>
            <person name="Hug L.A."/>
            <person name="Thomas B.C."/>
            <person name="Sharon I."/>
            <person name="Castelle C.J."/>
            <person name="Singh A."/>
            <person name="Wilkins M.J."/>
            <person name="Williams K.H."/>
            <person name="Banfield J.F."/>
        </authorList>
    </citation>
    <scope>NUCLEOTIDE SEQUENCE [LARGE SCALE GENOMIC DNA]</scope>
</reference>
<evidence type="ECO:0000256" key="4">
    <source>
        <dbReference type="ARBA" id="ARBA00022692"/>
    </source>
</evidence>
<feature type="transmembrane region" description="Helical" evidence="7">
    <location>
        <begin position="51"/>
        <end position="73"/>
    </location>
</feature>
<feature type="transmembrane region" description="Helical" evidence="7">
    <location>
        <begin position="117"/>
        <end position="134"/>
    </location>
</feature>
<gene>
    <name evidence="9" type="ORF">UT75_C0003G0015</name>
</gene>
<keyword evidence="4 7" id="KW-0812">Transmembrane</keyword>
<name>A0A0G0T195_9BACT</name>
<dbReference type="AlphaFoldDB" id="A0A0G0T195"/>
<dbReference type="PATRIC" id="fig|1619033.3.peg.273"/>